<reference evidence="3" key="2">
    <citation type="submission" date="2020-09" db="EMBL/GenBank/DDBJ databases">
        <authorList>
            <person name="Sun Q."/>
            <person name="Kim S."/>
        </authorList>
    </citation>
    <scope>NUCLEOTIDE SEQUENCE</scope>
    <source>
        <strain evidence="3">KCTC 12988</strain>
    </source>
</reference>
<feature type="domain" description="SCP" evidence="2">
    <location>
        <begin position="242"/>
        <end position="344"/>
    </location>
</feature>
<comment type="caution">
    <text evidence="3">The sequence shown here is derived from an EMBL/GenBank/DDBJ whole genome shotgun (WGS) entry which is preliminary data.</text>
</comment>
<feature type="chain" id="PRO_5037640974" description="SCP domain-containing protein" evidence="1">
    <location>
        <begin position="19"/>
        <end position="357"/>
    </location>
</feature>
<name>A0A918TNK1_9BACT</name>
<dbReference type="PANTHER" id="PTHR31157">
    <property type="entry name" value="SCP DOMAIN-CONTAINING PROTEIN"/>
    <property type="match status" value="1"/>
</dbReference>
<dbReference type="SUPFAM" id="SSF55797">
    <property type="entry name" value="PR-1-like"/>
    <property type="match status" value="1"/>
</dbReference>
<dbReference type="CDD" id="cd05379">
    <property type="entry name" value="CAP_bacterial"/>
    <property type="match status" value="1"/>
</dbReference>
<evidence type="ECO:0000256" key="1">
    <source>
        <dbReference type="SAM" id="SignalP"/>
    </source>
</evidence>
<proteinExistence type="predicted"/>
<dbReference type="PANTHER" id="PTHR31157:SF1">
    <property type="entry name" value="SCP DOMAIN-CONTAINING PROTEIN"/>
    <property type="match status" value="1"/>
</dbReference>
<protein>
    <recommendedName>
        <fullName evidence="2">SCP domain-containing protein</fullName>
    </recommendedName>
</protein>
<keyword evidence="4" id="KW-1185">Reference proteome</keyword>
<evidence type="ECO:0000313" key="3">
    <source>
        <dbReference type="EMBL" id="GHC52890.1"/>
    </source>
</evidence>
<reference evidence="3" key="1">
    <citation type="journal article" date="2014" name="Int. J. Syst. Evol. Microbiol.">
        <title>Complete genome sequence of Corynebacterium casei LMG S-19264T (=DSM 44701T), isolated from a smear-ripened cheese.</title>
        <authorList>
            <consortium name="US DOE Joint Genome Institute (JGI-PGF)"/>
            <person name="Walter F."/>
            <person name="Albersmeier A."/>
            <person name="Kalinowski J."/>
            <person name="Ruckert C."/>
        </authorList>
    </citation>
    <scope>NUCLEOTIDE SEQUENCE</scope>
    <source>
        <strain evidence="3">KCTC 12988</strain>
    </source>
</reference>
<dbReference type="EMBL" id="BMXI01000007">
    <property type="protein sequence ID" value="GHC52890.1"/>
    <property type="molecule type" value="Genomic_DNA"/>
</dbReference>
<dbReference type="Proteomes" id="UP000644507">
    <property type="component" value="Unassembled WGS sequence"/>
</dbReference>
<keyword evidence="1" id="KW-0732">Signal</keyword>
<gene>
    <name evidence="3" type="ORF">GCM10007100_19100</name>
</gene>
<dbReference type="InterPro" id="IPR014044">
    <property type="entry name" value="CAP_dom"/>
</dbReference>
<dbReference type="RefSeq" id="WP_189569714.1">
    <property type="nucleotide sequence ID" value="NZ_BMXI01000007.1"/>
</dbReference>
<dbReference type="InterPro" id="IPR035940">
    <property type="entry name" value="CAP_sf"/>
</dbReference>
<organism evidence="3 4">
    <name type="scientific">Roseibacillus persicicus</name>
    <dbReference type="NCBI Taxonomy" id="454148"/>
    <lineage>
        <taxon>Bacteria</taxon>
        <taxon>Pseudomonadati</taxon>
        <taxon>Verrucomicrobiota</taxon>
        <taxon>Verrucomicrobiia</taxon>
        <taxon>Verrucomicrobiales</taxon>
        <taxon>Verrucomicrobiaceae</taxon>
        <taxon>Roseibacillus</taxon>
    </lineage>
</organism>
<dbReference type="AlphaFoldDB" id="A0A918TNK1"/>
<evidence type="ECO:0000259" key="2">
    <source>
        <dbReference type="Pfam" id="PF00188"/>
    </source>
</evidence>
<feature type="signal peptide" evidence="1">
    <location>
        <begin position="1"/>
        <end position="18"/>
    </location>
</feature>
<dbReference type="Gene3D" id="3.40.33.10">
    <property type="entry name" value="CAP"/>
    <property type="match status" value="1"/>
</dbReference>
<sequence length="357" mass="40364">MKNLLLFLAFCLPVTLGAEDAPVVPNDLLRKALEWMESEDPARRKAAYSTIQLLSEEALPKFQTALFAAKSHHEKRLGRILSGGRDNAYQELEPVLEELTTERKRVYDLIKIDYKKDASKIKMLRNEVESVDRIYQRAIRFSANDLSPLTTQVEQVAQALVEIETELARIESHREGEDYEPDDSDLQRQWKEALEETYDGERFIKFQKNRDVFLQELSTLAAANKHNKDSAWASASQKDFADLLNQQRAIMGLRPLHLEEKLSFAATDHSKDMKALGFFAHESPVEGKKTPGDRARKAGYTGGWSGENIFMGSGSHASAYNAWFASDGHRFIMFANGPNELGIGPVGGHWTMMTGRR</sequence>
<dbReference type="Pfam" id="PF00188">
    <property type="entry name" value="CAP"/>
    <property type="match status" value="1"/>
</dbReference>
<accession>A0A918TNK1</accession>
<evidence type="ECO:0000313" key="4">
    <source>
        <dbReference type="Proteomes" id="UP000644507"/>
    </source>
</evidence>